<feature type="compositionally biased region" description="Polar residues" evidence="1">
    <location>
        <begin position="173"/>
        <end position="191"/>
    </location>
</feature>
<evidence type="ECO:0000313" key="4">
    <source>
        <dbReference type="Proteomes" id="UP000309544"/>
    </source>
</evidence>
<dbReference type="Proteomes" id="UP000309544">
    <property type="component" value="Unassembled WGS sequence"/>
</dbReference>
<evidence type="ECO:0008006" key="5">
    <source>
        <dbReference type="Google" id="ProtNLM"/>
    </source>
</evidence>
<protein>
    <recommendedName>
        <fullName evidence="5">Tetratricopeptide repeat protein</fullName>
    </recommendedName>
</protein>
<dbReference type="RefSeq" id="WP_139626039.1">
    <property type="nucleotide sequence ID" value="NZ_VDCI01000001.1"/>
</dbReference>
<evidence type="ECO:0000313" key="3">
    <source>
        <dbReference type="EMBL" id="TNJ37757.1"/>
    </source>
</evidence>
<keyword evidence="4" id="KW-1185">Reference proteome</keyword>
<evidence type="ECO:0000256" key="2">
    <source>
        <dbReference type="SAM" id="SignalP"/>
    </source>
</evidence>
<feature type="region of interest" description="Disordered" evidence="1">
    <location>
        <begin position="171"/>
        <end position="200"/>
    </location>
</feature>
<name>A0A5C4S3R7_PROVB</name>
<keyword evidence="2" id="KW-0732">Signal</keyword>
<dbReference type="AlphaFoldDB" id="A0A5C4S3R7"/>
<dbReference type="EMBL" id="VDCI01000001">
    <property type="protein sequence ID" value="TNJ37757.1"/>
    <property type="molecule type" value="Genomic_DNA"/>
</dbReference>
<dbReference type="Gene3D" id="1.25.40.10">
    <property type="entry name" value="Tetratricopeptide repeat domain"/>
    <property type="match status" value="1"/>
</dbReference>
<proteinExistence type="predicted"/>
<reference evidence="3 4" key="1">
    <citation type="submission" date="2019-05" db="EMBL/GenBank/DDBJ databases">
        <title>Draft Whole-Genome sequence of the green sulfur bacterium Prosthecochloris vibrioformis DSM 260.</title>
        <authorList>
            <person name="Meyer T.E."/>
            <person name="Kyndt J.A."/>
        </authorList>
    </citation>
    <scope>NUCLEOTIDE SEQUENCE [LARGE SCALE GENOMIC DNA]</scope>
    <source>
        <strain evidence="3 4">DSM 260</strain>
    </source>
</reference>
<feature type="chain" id="PRO_5023003909" description="Tetratricopeptide repeat protein" evidence="2">
    <location>
        <begin position="22"/>
        <end position="200"/>
    </location>
</feature>
<sequence>MRLLPAILLPLFLASSPLQQANTLYREGRFAVALERYRRLEATYTTEPEKSACKVNLANTLFMLGSYKQASDYYLSVIVNPATPDSIRGTAHYQLAHIYAASADLASSAKQRSSMEKQALEEFRNALRLDPEDRQTRENIEIMERRLKRETDVPAAPAERQQAITTKRAAAATLQQLSPTATGNSPTSTPAGTKKSQKAW</sequence>
<dbReference type="InterPro" id="IPR011990">
    <property type="entry name" value="TPR-like_helical_dom_sf"/>
</dbReference>
<organism evidence="3 4">
    <name type="scientific">Prosthecochloris vibrioformis</name>
    <name type="common">Chlorobium vibrioforme</name>
    <dbReference type="NCBI Taxonomy" id="1098"/>
    <lineage>
        <taxon>Bacteria</taxon>
        <taxon>Pseudomonadati</taxon>
        <taxon>Chlorobiota</taxon>
        <taxon>Chlorobiia</taxon>
        <taxon>Chlorobiales</taxon>
        <taxon>Chlorobiaceae</taxon>
        <taxon>Prosthecochloris</taxon>
    </lineage>
</organism>
<gene>
    <name evidence="3" type="ORF">FGF68_00845</name>
</gene>
<accession>A0A5C4S3R7</accession>
<dbReference type="SUPFAM" id="SSF48452">
    <property type="entry name" value="TPR-like"/>
    <property type="match status" value="1"/>
</dbReference>
<evidence type="ECO:0000256" key="1">
    <source>
        <dbReference type="SAM" id="MobiDB-lite"/>
    </source>
</evidence>
<feature type="signal peptide" evidence="2">
    <location>
        <begin position="1"/>
        <end position="21"/>
    </location>
</feature>
<comment type="caution">
    <text evidence="3">The sequence shown here is derived from an EMBL/GenBank/DDBJ whole genome shotgun (WGS) entry which is preliminary data.</text>
</comment>